<evidence type="ECO:0000313" key="2">
    <source>
        <dbReference type="EMBL" id="VTS15751.1"/>
    </source>
</evidence>
<keyword evidence="1" id="KW-0079">Bacteriocin immunity</keyword>
<dbReference type="InterPro" id="IPR023130">
    <property type="entry name" value="Ta0600-like_sf"/>
</dbReference>
<dbReference type="STRING" id="873448.STRPO_0990"/>
<proteinExistence type="predicted"/>
<gene>
    <name evidence="2" type="ORF">NCTC5385_00543</name>
</gene>
<dbReference type="RefSeq" id="WP_138068137.1">
    <property type="nucleotide sequence ID" value="NZ_LR594035.1"/>
</dbReference>
<reference evidence="2 3" key="1">
    <citation type="submission" date="2019-05" db="EMBL/GenBank/DDBJ databases">
        <authorList>
            <consortium name="Pathogen Informatics"/>
        </authorList>
    </citation>
    <scope>NUCLEOTIDE SEQUENCE [LARGE SCALE GENOMIC DNA]</scope>
    <source>
        <strain evidence="2 3">NCTC5385</strain>
    </source>
</reference>
<organism evidence="2 3">
    <name type="scientific">Streptococcus pseudoporcinus</name>
    <dbReference type="NCBI Taxonomy" id="361101"/>
    <lineage>
        <taxon>Bacteria</taxon>
        <taxon>Bacillati</taxon>
        <taxon>Bacillota</taxon>
        <taxon>Bacilli</taxon>
        <taxon>Lactobacillales</taxon>
        <taxon>Streptococcaceae</taxon>
        <taxon>Streptococcus</taxon>
    </lineage>
</organism>
<dbReference type="InterPro" id="IPR015046">
    <property type="entry name" value="LciA_Immunity-like"/>
</dbReference>
<sequence length="83" mass="9818">MGKCCQELYDQIKRAYDYPENRENRELAQCLLTASNQLIKNQNPILIARELNNQMDTYFIQDNEHLPKSLVILKDALKNFIEM</sequence>
<dbReference type="AlphaFoldDB" id="A0A4U9XT34"/>
<name>A0A4U9XT34_9STRE</name>
<dbReference type="SUPFAM" id="SSF109797">
    <property type="entry name" value="Bacteriocin immunity protein-like"/>
    <property type="match status" value="1"/>
</dbReference>
<evidence type="ECO:0000313" key="3">
    <source>
        <dbReference type="Proteomes" id="UP000304914"/>
    </source>
</evidence>
<dbReference type="Proteomes" id="UP000304914">
    <property type="component" value="Chromosome"/>
</dbReference>
<accession>A0A4U9XT34</accession>
<dbReference type="Gene3D" id="1.20.1440.50">
    <property type="entry name" value="Ta0600-like"/>
    <property type="match status" value="1"/>
</dbReference>
<dbReference type="Pfam" id="PF08951">
    <property type="entry name" value="EntA_Immun"/>
    <property type="match status" value="1"/>
</dbReference>
<dbReference type="GO" id="GO:0030153">
    <property type="term" value="P:bacteriocin immunity"/>
    <property type="evidence" value="ECO:0007669"/>
    <property type="project" value="UniProtKB-KW"/>
</dbReference>
<dbReference type="EMBL" id="LR594035">
    <property type="protein sequence ID" value="VTS15751.1"/>
    <property type="molecule type" value="Genomic_DNA"/>
</dbReference>
<protein>
    <submittedName>
        <fullName evidence="2">Enterocin A Immunity family protein</fullName>
    </submittedName>
</protein>
<evidence type="ECO:0000256" key="1">
    <source>
        <dbReference type="ARBA" id="ARBA00023025"/>
    </source>
</evidence>